<dbReference type="NCBIfam" id="TIGR02937">
    <property type="entry name" value="sigma70-ECF"/>
    <property type="match status" value="1"/>
</dbReference>
<evidence type="ECO:0000256" key="2">
    <source>
        <dbReference type="ARBA" id="ARBA00023015"/>
    </source>
</evidence>
<keyword evidence="4" id="KW-0804">Transcription</keyword>
<accession>A0ABW5N493</accession>
<dbReference type="InterPro" id="IPR039425">
    <property type="entry name" value="RNA_pol_sigma-70-like"/>
</dbReference>
<feature type="domain" description="RNA polymerase sigma-70 region 2" evidence="5">
    <location>
        <begin position="27"/>
        <end position="94"/>
    </location>
</feature>
<dbReference type="PANTHER" id="PTHR43133:SF46">
    <property type="entry name" value="RNA POLYMERASE SIGMA-70 FACTOR ECF SUBFAMILY"/>
    <property type="match status" value="1"/>
</dbReference>
<keyword evidence="8" id="KW-1185">Reference proteome</keyword>
<dbReference type="Pfam" id="PF08281">
    <property type="entry name" value="Sigma70_r4_2"/>
    <property type="match status" value="1"/>
</dbReference>
<dbReference type="PANTHER" id="PTHR43133">
    <property type="entry name" value="RNA POLYMERASE ECF-TYPE SIGMA FACTO"/>
    <property type="match status" value="1"/>
</dbReference>
<dbReference type="InterPro" id="IPR013249">
    <property type="entry name" value="RNA_pol_sigma70_r4_t2"/>
</dbReference>
<dbReference type="InterPro" id="IPR014327">
    <property type="entry name" value="RNA_pol_sigma70_bacteroid"/>
</dbReference>
<comment type="caution">
    <text evidence="7">The sequence shown here is derived from an EMBL/GenBank/DDBJ whole genome shotgun (WGS) entry which is preliminary data.</text>
</comment>
<keyword evidence="3" id="KW-0731">Sigma factor</keyword>
<dbReference type="Gene3D" id="1.10.10.10">
    <property type="entry name" value="Winged helix-like DNA-binding domain superfamily/Winged helix DNA-binding domain"/>
    <property type="match status" value="1"/>
</dbReference>
<evidence type="ECO:0000256" key="3">
    <source>
        <dbReference type="ARBA" id="ARBA00023082"/>
    </source>
</evidence>
<dbReference type="InterPro" id="IPR014284">
    <property type="entry name" value="RNA_pol_sigma-70_dom"/>
</dbReference>
<dbReference type="Pfam" id="PF04542">
    <property type="entry name" value="Sigma70_r2"/>
    <property type="match status" value="1"/>
</dbReference>
<dbReference type="CDD" id="cd06171">
    <property type="entry name" value="Sigma70_r4"/>
    <property type="match status" value="1"/>
</dbReference>
<dbReference type="InterPro" id="IPR013324">
    <property type="entry name" value="RNA_pol_sigma_r3/r4-like"/>
</dbReference>
<evidence type="ECO:0000256" key="1">
    <source>
        <dbReference type="ARBA" id="ARBA00010641"/>
    </source>
</evidence>
<evidence type="ECO:0000259" key="6">
    <source>
        <dbReference type="Pfam" id="PF08281"/>
    </source>
</evidence>
<dbReference type="SUPFAM" id="SSF88659">
    <property type="entry name" value="Sigma3 and sigma4 domains of RNA polymerase sigma factors"/>
    <property type="match status" value="1"/>
</dbReference>
<evidence type="ECO:0000259" key="5">
    <source>
        <dbReference type="Pfam" id="PF04542"/>
    </source>
</evidence>
<protein>
    <submittedName>
        <fullName evidence="7">RNA polymerase sigma factor</fullName>
    </submittedName>
</protein>
<dbReference type="InterPro" id="IPR007627">
    <property type="entry name" value="RNA_pol_sigma70_r2"/>
</dbReference>
<feature type="domain" description="RNA polymerase sigma factor 70 region 4 type 2" evidence="6">
    <location>
        <begin position="125"/>
        <end position="175"/>
    </location>
</feature>
<reference evidence="8" key="1">
    <citation type="journal article" date="2019" name="Int. J. Syst. Evol. Microbiol.">
        <title>The Global Catalogue of Microorganisms (GCM) 10K type strain sequencing project: providing services to taxonomists for standard genome sequencing and annotation.</title>
        <authorList>
            <consortium name="The Broad Institute Genomics Platform"/>
            <consortium name="The Broad Institute Genome Sequencing Center for Infectious Disease"/>
            <person name="Wu L."/>
            <person name="Ma J."/>
        </authorList>
    </citation>
    <scope>NUCLEOTIDE SEQUENCE [LARGE SCALE GENOMIC DNA]</scope>
    <source>
        <strain evidence="8">KCTC 42423</strain>
    </source>
</reference>
<name>A0ABW5N493_9FLAO</name>
<dbReference type="SUPFAM" id="SSF88946">
    <property type="entry name" value="Sigma2 domain of RNA polymerase sigma factors"/>
    <property type="match status" value="1"/>
</dbReference>
<dbReference type="InterPro" id="IPR036388">
    <property type="entry name" value="WH-like_DNA-bd_sf"/>
</dbReference>
<evidence type="ECO:0000313" key="8">
    <source>
        <dbReference type="Proteomes" id="UP001597459"/>
    </source>
</evidence>
<comment type="similarity">
    <text evidence="1">Belongs to the sigma-70 factor family. ECF subfamily.</text>
</comment>
<keyword evidence="2" id="KW-0805">Transcription regulation</keyword>
<sequence>MKNNIIYTEKDLIKGIVKGDRKSYKILFDTYYIGLHRYMFKLSNDTILSEDLIQNVFLRIWEKKEELNITSSLKSYLFRSCHNEFLMHLRKQKREGDALDALKWEIMFEVFSEEETQDTISEDLVKLEKVIEKLPKKCKEVFKLSRFEQKKHKEIAEILGISTKTVEVHITKAIRFIKTNVSIFFL</sequence>
<dbReference type="Proteomes" id="UP001597459">
    <property type="component" value="Unassembled WGS sequence"/>
</dbReference>
<evidence type="ECO:0000313" key="7">
    <source>
        <dbReference type="EMBL" id="MFD2589531.1"/>
    </source>
</evidence>
<dbReference type="InterPro" id="IPR013325">
    <property type="entry name" value="RNA_pol_sigma_r2"/>
</dbReference>
<dbReference type="RefSeq" id="WP_378258144.1">
    <property type="nucleotide sequence ID" value="NZ_JBHSJV010000001.1"/>
</dbReference>
<dbReference type="Gene3D" id="1.10.1740.10">
    <property type="match status" value="1"/>
</dbReference>
<gene>
    <name evidence="7" type="ORF">ACFSTE_01720</name>
</gene>
<dbReference type="EMBL" id="JBHULX010000001">
    <property type="protein sequence ID" value="MFD2589531.1"/>
    <property type="molecule type" value="Genomic_DNA"/>
</dbReference>
<proteinExistence type="inferred from homology"/>
<organism evidence="7 8">
    <name type="scientific">Aquimarina hainanensis</name>
    <dbReference type="NCBI Taxonomy" id="1578017"/>
    <lineage>
        <taxon>Bacteria</taxon>
        <taxon>Pseudomonadati</taxon>
        <taxon>Bacteroidota</taxon>
        <taxon>Flavobacteriia</taxon>
        <taxon>Flavobacteriales</taxon>
        <taxon>Flavobacteriaceae</taxon>
        <taxon>Aquimarina</taxon>
    </lineage>
</organism>
<dbReference type="NCBIfam" id="TIGR02985">
    <property type="entry name" value="Sig70_bacteroi1"/>
    <property type="match status" value="1"/>
</dbReference>
<evidence type="ECO:0000256" key="4">
    <source>
        <dbReference type="ARBA" id="ARBA00023163"/>
    </source>
</evidence>